<dbReference type="EMBL" id="KV448149">
    <property type="protein sequence ID" value="OAX42827.1"/>
    <property type="molecule type" value="Genomic_DNA"/>
</dbReference>
<feature type="active site" description="Acyl-ester intermediate" evidence="3">
    <location>
        <position position="228"/>
    </location>
</feature>
<dbReference type="PANTHER" id="PTHR46072">
    <property type="entry name" value="AMIDASE-RELATED-RELATED"/>
    <property type="match status" value="1"/>
</dbReference>
<evidence type="ECO:0000256" key="3">
    <source>
        <dbReference type="PIRSR" id="PIRSR001221-1"/>
    </source>
</evidence>
<dbReference type="AlphaFoldDB" id="A0A1B7ND71"/>
<dbReference type="InParanoid" id="A0A1B7ND71"/>
<protein>
    <submittedName>
        <fullName evidence="5">General amidase</fullName>
    </submittedName>
</protein>
<dbReference type="OrthoDB" id="6428749at2759"/>
<reference evidence="5 6" key="1">
    <citation type="submission" date="2016-06" db="EMBL/GenBank/DDBJ databases">
        <title>Comparative genomics of the ectomycorrhizal sister species Rhizopogon vinicolor and Rhizopogon vesiculosus (Basidiomycota: Boletales) reveals a divergence of the mating type B locus.</title>
        <authorList>
            <consortium name="DOE Joint Genome Institute"/>
            <person name="Mujic A.B."/>
            <person name="Kuo A."/>
            <person name="Tritt A."/>
            <person name="Lipzen A."/>
            <person name="Chen C."/>
            <person name="Johnson J."/>
            <person name="Sharma A."/>
            <person name="Barry K."/>
            <person name="Grigoriev I.V."/>
            <person name="Spatafora J.W."/>
        </authorList>
    </citation>
    <scope>NUCLEOTIDE SEQUENCE [LARGE SCALE GENOMIC DNA]</scope>
    <source>
        <strain evidence="5 6">AM-OR11-026</strain>
    </source>
</reference>
<feature type="active site" description="Charge relay system" evidence="3">
    <location>
        <position position="129"/>
    </location>
</feature>
<keyword evidence="6" id="KW-1185">Reference proteome</keyword>
<dbReference type="InterPro" id="IPR023631">
    <property type="entry name" value="Amidase_dom"/>
</dbReference>
<dbReference type="Gene3D" id="3.90.1300.10">
    <property type="entry name" value="Amidase signature (AS) domain"/>
    <property type="match status" value="1"/>
</dbReference>
<dbReference type="SUPFAM" id="SSF75304">
    <property type="entry name" value="Amidase signature (AS) enzymes"/>
    <property type="match status" value="1"/>
</dbReference>
<evidence type="ECO:0000313" key="5">
    <source>
        <dbReference type="EMBL" id="OAX42827.1"/>
    </source>
</evidence>
<keyword evidence="2" id="KW-0378">Hydrolase</keyword>
<sequence>MPHWTQIVAEKQQRQLKSIPQEWLVSPPPDSTLDVTGFPETCGLLSAREIEITNTSTDVLLEKLASGEWTSVDVTTAFYKRAIIAHQLVNCLTEIFVDRALVRAAELDDHLKKTGKVVGPLHGLPISLKDQLCIKGLETTVGYVSWIGQYAEKNAVLVDILIECGAVPFVRTNVPQTIMWGETYNYIFGRTTNPYNRSLTTSGSSGGEAALIALKGSPLGVGSDLGGSIRRPSAFCGLYGLRPSYGRVPYCGAVNSLEGQDSSPSVFGPMTSSIGGLKTFMKAVVNAKPWLKDPLVVRKQWDEDEYNLVDHGSGKNLCFGIMWDDGVVVPHPPIKRALEMTKAALEKAGHKVIDWKPIKHKLLGDVTRDVFNAGTVEDLMMVTSGTGEPIISTMELDGSEPLLRTGGITAYQLWQLQKLRRDTRKEYLDHWEVTASETGTGRPVDAIICPAAPYVAHPHGKSWYRHYTMVWNALDYPASIFPVTTVDPTLDARIPSHEFYDDFDKKVYDMYDDPETFKNAPVCLQLVGRTLEEEAVIKMTEIVDAALLA</sequence>
<proteinExistence type="inferred from homology"/>
<dbReference type="Proteomes" id="UP000092154">
    <property type="component" value="Unassembled WGS sequence"/>
</dbReference>
<comment type="similarity">
    <text evidence="1">Belongs to the amidase family.</text>
</comment>
<dbReference type="PANTHER" id="PTHR46072:SF2">
    <property type="entry name" value="AMIDASE (EUROFUNG)"/>
    <property type="match status" value="1"/>
</dbReference>
<evidence type="ECO:0000256" key="2">
    <source>
        <dbReference type="ARBA" id="ARBA00022801"/>
    </source>
</evidence>
<feature type="domain" description="Amidase" evidence="4">
    <location>
        <begin position="73"/>
        <end position="536"/>
    </location>
</feature>
<feature type="active site" description="Charge relay system" evidence="3">
    <location>
        <position position="204"/>
    </location>
</feature>
<dbReference type="STRING" id="1314800.A0A1B7ND71"/>
<evidence type="ECO:0000259" key="4">
    <source>
        <dbReference type="Pfam" id="PF01425"/>
    </source>
</evidence>
<accession>A0A1B7ND71</accession>
<dbReference type="InterPro" id="IPR036928">
    <property type="entry name" value="AS_sf"/>
</dbReference>
<dbReference type="Pfam" id="PF01425">
    <property type="entry name" value="Amidase"/>
    <property type="match status" value="1"/>
</dbReference>
<organism evidence="5 6">
    <name type="scientific">Rhizopogon vinicolor AM-OR11-026</name>
    <dbReference type="NCBI Taxonomy" id="1314800"/>
    <lineage>
        <taxon>Eukaryota</taxon>
        <taxon>Fungi</taxon>
        <taxon>Dikarya</taxon>
        <taxon>Basidiomycota</taxon>
        <taxon>Agaricomycotina</taxon>
        <taxon>Agaricomycetes</taxon>
        <taxon>Agaricomycetidae</taxon>
        <taxon>Boletales</taxon>
        <taxon>Suillineae</taxon>
        <taxon>Rhizopogonaceae</taxon>
        <taxon>Rhizopogon</taxon>
    </lineage>
</organism>
<evidence type="ECO:0000256" key="1">
    <source>
        <dbReference type="ARBA" id="ARBA00009199"/>
    </source>
</evidence>
<gene>
    <name evidence="5" type="ORF">K503DRAFT_766441</name>
</gene>
<name>A0A1B7ND71_9AGAM</name>
<dbReference type="PIRSF" id="PIRSF001221">
    <property type="entry name" value="Amidase_fungi"/>
    <property type="match status" value="1"/>
</dbReference>
<evidence type="ECO:0000313" key="6">
    <source>
        <dbReference type="Proteomes" id="UP000092154"/>
    </source>
</evidence>
<dbReference type="GO" id="GO:0016787">
    <property type="term" value="F:hydrolase activity"/>
    <property type="evidence" value="ECO:0007669"/>
    <property type="project" value="UniProtKB-KW"/>
</dbReference>